<proteinExistence type="predicted"/>
<gene>
    <name evidence="1" type="ORF">AVEN_226270_1</name>
</gene>
<sequence length="103" mass="12108">MGKTNLPSEKEDTAMIVISMFVREATNSDLFSLEVLRISDPVQMKSKKENEYLTKLYFEETVRINEDGRYKVSLPWKRDHLPLPSNKDIAMKRLEISTRKLHH</sequence>
<name>A0A4Y2D9A7_ARAVE</name>
<keyword evidence="2" id="KW-1185">Reference proteome</keyword>
<protein>
    <submittedName>
        <fullName evidence="1">Uncharacterized protein</fullName>
    </submittedName>
</protein>
<dbReference type="EMBL" id="BGPR01000325">
    <property type="protein sequence ID" value="GBM13281.1"/>
    <property type="molecule type" value="Genomic_DNA"/>
</dbReference>
<accession>A0A4Y2D9A7</accession>
<dbReference type="AlphaFoldDB" id="A0A4Y2D9A7"/>
<dbReference type="OrthoDB" id="6435486at2759"/>
<evidence type="ECO:0000313" key="2">
    <source>
        <dbReference type="Proteomes" id="UP000499080"/>
    </source>
</evidence>
<organism evidence="1 2">
    <name type="scientific">Araneus ventricosus</name>
    <name type="common">Orbweaver spider</name>
    <name type="synonym">Epeira ventricosa</name>
    <dbReference type="NCBI Taxonomy" id="182803"/>
    <lineage>
        <taxon>Eukaryota</taxon>
        <taxon>Metazoa</taxon>
        <taxon>Ecdysozoa</taxon>
        <taxon>Arthropoda</taxon>
        <taxon>Chelicerata</taxon>
        <taxon>Arachnida</taxon>
        <taxon>Araneae</taxon>
        <taxon>Araneomorphae</taxon>
        <taxon>Entelegynae</taxon>
        <taxon>Araneoidea</taxon>
        <taxon>Araneidae</taxon>
        <taxon>Araneus</taxon>
    </lineage>
</organism>
<dbReference type="Proteomes" id="UP000499080">
    <property type="component" value="Unassembled WGS sequence"/>
</dbReference>
<comment type="caution">
    <text evidence="1">The sequence shown here is derived from an EMBL/GenBank/DDBJ whole genome shotgun (WGS) entry which is preliminary data.</text>
</comment>
<reference evidence="1 2" key="1">
    <citation type="journal article" date="2019" name="Sci. Rep.">
        <title>Orb-weaving spider Araneus ventricosus genome elucidates the spidroin gene catalogue.</title>
        <authorList>
            <person name="Kono N."/>
            <person name="Nakamura H."/>
            <person name="Ohtoshi R."/>
            <person name="Moran D.A.P."/>
            <person name="Shinohara A."/>
            <person name="Yoshida Y."/>
            <person name="Fujiwara M."/>
            <person name="Mori M."/>
            <person name="Tomita M."/>
            <person name="Arakawa K."/>
        </authorList>
    </citation>
    <scope>NUCLEOTIDE SEQUENCE [LARGE SCALE GENOMIC DNA]</scope>
</reference>
<evidence type="ECO:0000313" key="1">
    <source>
        <dbReference type="EMBL" id="GBM13281.1"/>
    </source>
</evidence>